<evidence type="ECO:0000313" key="1">
    <source>
        <dbReference type="EMBL" id="KAF2189546.1"/>
    </source>
</evidence>
<dbReference type="Proteomes" id="UP000800200">
    <property type="component" value="Unassembled WGS sequence"/>
</dbReference>
<name>A0A6A6EI50_9PEZI</name>
<dbReference type="EMBL" id="ML994620">
    <property type="protein sequence ID" value="KAF2189546.1"/>
    <property type="molecule type" value="Genomic_DNA"/>
</dbReference>
<organism evidence="1 2">
    <name type="scientific">Zopfia rhizophila CBS 207.26</name>
    <dbReference type="NCBI Taxonomy" id="1314779"/>
    <lineage>
        <taxon>Eukaryota</taxon>
        <taxon>Fungi</taxon>
        <taxon>Dikarya</taxon>
        <taxon>Ascomycota</taxon>
        <taxon>Pezizomycotina</taxon>
        <taxon>Dothideomycetes</taxon>
        <taxon>Dothideomycetes incertae sedis</taxon>
        <taxon>Zopfiaceae</taxon>
        <taxon>Zopfia</taxon>
    </lineage>
</organism>
<sequence length="86" mass="10043">MIRKPSKRPELYTRTASADLDRWGADIFSWKSLHYPLNVLALTSRLRQLVQDCCSHLAKANNRFNLPLGEEAPKYPDLARRVYERL</sequence>
<protein>
    <submittedName>
        <fullName evidence="1">Uncharacterized protein</fullName>
    </submittedName>
</protein>
<keyword evidence="2" id="KW-1185">Reference proteome</keyword>
<evidence type="ECO:0000313" key="2">
    <source>
        <dbReference type="Proteomes" id="UP000800200"/>
    </source>
</evidence>
<reference evidence="1" key="1">
    <citation type="journal article" date="2020" name="Stud. Mycol.">
        <title>101 Dothideomycetes genomes: a test case for predicting lifestyles and emergence of pathogens.</title>
        <authorList>
            <person name="Haridas S."/>
            <person name="Albert R."/>
            <person name="Binder M."/>
            <person name="Bloem J."/>
            <person name="Labutti K."/>
            <person name="Salamov A."/>
            <person name="Andreopoulos B."/>
            <person name="Baker S."/>
            <person name="Barry K."/>
            <person name="Bills G."/>
            <person name="Bluhm B."/>
            <person name="Cannon C."/>
            <person name="Castanera R."/>
            <person name="Culley D."/>
            <person name="Daum C."/>
            <person name="Ezra D."/>
            <person name="Gonzalez J."/>
            <person name="Henrissat B."/>
            <person name="Kuo A."/>
            <person name="Liang C."/>
            <person name="Lipzen A."/>
            <person name="Lutzoni F."/>
            <person name="Magnuson J."/>
            <person name="Mondo S."/>
            <person name="Nolan M."/>
            <person name="Ohm R."/>
            <person name="Pangilinan J."/>
            <person name="Park H.-J."/>
            <person name="Ramirez L."/>
            <person name="Alfaro M."/>
            <person name="Sun H."/>
            <person name="Tritt A."/>
            <person name="Yoshinaga Y."/>
            <person name="Zwiers L.-H."/>
            <person name="Turgeon B."/>
            <person name="Goodwin S."/>
            <person name="Spatafora J."/>
            <person name="Crous P."/>
            <person name="Grigoriev I."/>
        </authorList>
    </citation>
    <scope>NUCLEOTIDE SEQUENCE</scope>
    <source>
        <strain evidence="1">CBS 207.26</strain>
    </source>
</reference>
<dbReference type="OrthoDB" id="3718497at2759"/>
<dbReference type="AlphaFoldDB" id="A0A6A6EI50"/>
<accession>A0A6A6EI50</accession>
<proteinExistence type="predicted"/>
<gene>
    <name evidence="1" type="ORF">K469DRAFT_762004</name>
</gene>